<organism evidence="14 15">
    <name type="scientific">Hydrogenobacter hydrogenophilus</name>
    <dbReference type="NCBI Taxonomy" id="35835"/>
    <lineage>
        <taxon>Bacteria</taxon>
        <taxon>Pseudomonadati</taxon>
        <taxon>Aquificota</taxon>
        <taxon>Aquificia</taxon>
        <taxon>Aquificales</taxon>
        <taxon>Aquificaceae</taxon>
        <taxon>Hydrogenobacter</taxon>
    </lineage>
</organism>
<dbReference type="GO" id="GO:0046872">
    <property type="term" value="F:metal ion binding"/>
    <property type="evidence" value="ECO:0007669"/>
    <property type="project" value="UniProtKB-KW"/>
</dbReference>
<feature type="short sequence motif" description="'HIGH' region" evidence="10">
    <location>
        <begin position="10"/>
        <end position="20"/>
    </location>
</feature>
<dbReference type="SUPFAM" id="SSF47323">
    <property type="entry name" value="Anticodon-binding domain of a subclass of class I aminoacyl-tRNA synthetases"/>
    <property type="match status" value="1"/>
</dbReference>
<dbReference type="InterPro" id="IPR009080">
    <property type="entry name" value="tRNAsynth_Ia_anticodon-bd"/>
</dbReference>
<dbReference type="EMBL" id="OBEN01000001">
    <property type="protein sequence ID" value="SNZ11289.1"/>
    <property type="molecule type" value="Genomic_DNA"/>
</dbReference>
<feature type="domain" description="tRNA synthetases class I catalytic" evidence="11">
    <location>
        <begin position="12"/>
        <end position="119"/>
    </location>
</feature>
<dbReference type="NCBIfam" id="NF008900">
    <property type="entry name" value="PRK12267.1"/>
    <property type="match status" value="1"/>
</dbReference>
<dbReference type="InterPro" id="IPR033911">
    <property type="entry name" value="MetRS_core"/>
</dbReference>
<evidence type="ECO:0000256" key="2">
    <source>
        <dbReference type="ARBA" id="ARBA00022598"/>
    </source>
</evidence>
<evidence type="ECO:0000256" key="10">
    <source>
        <dbReference type="HAMAP-Rule" id="MF_01228"/>
    </source>
</evidence>
<dbReference type="InterPro" id="IPR014758">
    <property type="entry name" value="Met-tRNA_synth"/>
</dbReference>
<dbReference type="OrthoDB" id="9810191at2"/>
<keyword evidence="4 10" id="KW-0547">Nucleotide-binding</keyword>
<dbReference type="InterPro" id="IPR041872">
    <property type="entry name" value="Anticodon_Met"/>
</dbReference>
<evidence type="ECO:0000256" key="8">
    <source>
        <dbReference type="ARBA" id="ARBA00023146"/>
    </source>
</evidence>
<dbReference type="Gene3D" id="3.40.50.620">
    <property type="entry name" value="HUPs"/>
    <property type="match status" value="1"/>
</dbReference>
<evidence type="ECO:0000256" key="3">
    <source>
        <dbReference type="ARBA" id="ARBA00022723"/>
    </source>
</evidence>
<dbReference type="RefSeq" id="WP_096600164.1">
    <property type="nucleotide sequence ID" value="NZ_OBEN01000001.1"/>
</dbReference>
<evidence type="ECO:0000256" key="7">
    <source>
        <dbReference type="ARBA" id="ARBA00022917"/>
    </source>
</evidence>
<dbReference type="Pfam" id="PF19303">
    <property type="entry name" value="Anticodon_3"/>
    <property type="match status" value="1"/>
</dbReference>
<gene>
    <name evidence="10" type="primary">metG</name>
    <name evidence="14" type="ORF">SAMN06265353_0195</name>
</gene>
<evidence type="ECO:0000256" key="6">
    <source>
        <dbReference type="ARBA" id="ARBA00022840"/>
    </source>
</evidence>
<evidence type="ECO:0000256" key="9">
    <source>
        <dbReference type="ARBA" id="ARBA00047364"/>
    </source>
</evidence>
<evidence type="ECO:0000256" key="1">
    <source>
        <dbReference type="ARBA" id="ARBA00003314"/>
    </source>
</evidence>
<accession>A0A285NPA5</accession>
<feature type="binding site" evidence="10">
    <location>
        <position position="128"/>
    </location>
    <ligand>
        <name>Zn(2+)</name>
        <dbReference type="ChEBI" id="CHEBI:29105"/>
    </ligand>
</feature>
<dbReference type="PRINTS" id="PR01041">
    <property type="entry name" value="TRNASYNTHMET"/>
</dbReference>
<dbReference type="NCBIfam" id="TIGR00398">
    <property type="entry name" value="metG"/>
    <property type="match status" value="1"/>
</dbReference>
<dbReference type="Gene3D" id="2.170.220.10">
    <property type="match status" value="1"/>
</dbReference>
<comment type="subcellular location">
    <subcellularLocation>
        <location evidence="10">Cytoplasm</location>
    </subcellularLocation>
</comment>
<sequence>MKFYITTPIYYVNDVPHIGHAYTTIAADTLARYHRLRGYDVFFLTGTDEHGLKIQKSAQEKGISPKELADQNAENFKKLWEFMNISYDKFIRTTDQEHIRFVQEVFVKSYEKGDIYKGEYEGWYCVGCEEFKSESELLEGNICPIHMRPCEYIKEPSYFFRLSKYEQDLLALYEWKEDFIMPHYRKNEVVSFVKQGLKDLSVTRPSSRVKWGIEVPFDKEQTIYVWFDALFNYISAIQDKLYYWPADLHLVGKDILRFHAVYWPAFLMSVGYALPERIFAHGWWKVEGKKMSKSLGNVIDPYEMIRNYGLDEVRYFLLRDVPFGQDGDITQEGLRNRLTGELSNEIGNLLSRVSSMVIRYTKGPLSGRKDIAYQTFCKEIIKHYEQDMKKVDFYNALESVLKLSGFLNKYVDEKAPWKVAKQDEEQLKDILYTLTDGIFVLAYLLYPFVPQKMTEVFKAFALEKLPEHIKPYLFASYSLKEKLVLFPRKL</sequence>
<keyword evidence="15" id="KW-1185">Reference proteome</keyword>
<evidence type="ECO:0000313" key="15">
    <source>
        <dbReference type="Proteomes" id="UP000218627"/>
    </source>
</evidence>
<dbReference type="Pfam" id="PF09334">
    <property type="entry name" value="tRNA-synt_1g"/>
    <property type="match status" value="1"/>
</dbReference>
<name>A0A285NPA5_9AQUI</name>
<dbReference type="FunFam" id="2.170.220.10:FF:000001">
    <property type="entry name" value="methionine--tRNA ligase, mitochondrial"/>
    <property type="match status" value="1"/>
</dbReference>
<dbReference type="InterPro" id="IPR032678">
    <property type="entry name" value="tRNA-synt_1_cat_dom"/>
</dbReference>
<evidence type="ECO:0000313" key="14">
    <source>
        <dbReference type="EMBL" id="SNZ11289.1"/>
    </source>
</evidence>
<dbReference type="CDD" id="cd07957">
    <property type="entry name" value="Anticodon_Ia_Met"/>
    <property type="match status" value="1"/>
</dbReference>
<feature type="domain" description="Methionyl/Leucyl tRNA synthetase" evidence="12">
    <location>
        <begin position="138"/>
        <end position="353"/>
    </location>
</feature>
<dbReference type="InterPro" id="IPR015413">
    <property type="entry name" value="Methionyl/Leucyl_tRNA_Synth"/>
</dbReference>
<dbReference type="SUPFAM" id="SSF52374">
    <property type="entry name" value="Nucleotidylyl transferase"/>
    <property type="match status" value="1"/>
</dbReference>
<comment type="cofactor">
    <cofactor evidence="10">
        <name>Zn(2+)</name>
        <dbReference type="ChEBI" id="CHEBI:29105"/>
    </cofactor>
    <text evidence="10">Binds 1 zinc ion per subunit.</text>
</comment>
<keyword evidence="6 10" id="KW-0067">ATP-binding</keyword>
<dbReference type="GO" id="GO:0004825">
    <property type="term" value="F:methionine-tRNA ligase activity"/>
    <property type="evidence" value="ECO:0007669"/>
    <property type="project" value="UniProtKB-UniRule"/>
</dbReference>
<evidence type="ECO:0000256" key="5">
    <source>
        <dbReference type="ARBA" id="ARBA00022833"/>
    </source>
</evidence>
<dbReference type="GO" id="GO:0005737">
    <property type="term" value="C:cytoplasm"/>
    <property type="evidence" value="ECO:0007669"/>
    <property type="project" value="UniProtKB-SubCell"/>
</dbReference>
<feature type="binding site" evidence="10">
    <location>
        <position position="143"/>
    </location>
    <ligand>
        <name>Zn(2+)</name>
        <dbReference type="ChEBI" id="CHEBI:29105"/>
    </ligand>
</feature>
<comment type="function">
    <text evidence="1 10">Is required not only for elongation of protein synthesis but also for the initiation of all mRNA translation through initiator tRNA(fMet) aminoacylation.</text>
</comment>
<dbReference type="GO" id="GO:0005524">
    <property type="term" value="F:ATP binding"/>
    <property type="evidence" value="ECO:0007669"/>
    <property type="project" value="UniProtKB-UniRule"/>
</dbReference>
<dbReference type="AlphaFoldDB" id="A0A285NPA5"/>
<dbReference type="InterPro" id="IPR023457">
    <property type="entry name" value="Met-tRNA_synth_2"/>
</dbReference>
<reference evidence="15" key="1">
    <citation type="submission" date="2017-09" db="EMBL/GenBank/DDBJ databases">
        <authorList>
            <person name="Varghese N."/>
            <person name="Submissions S."/>
        </authorList>
    </citation>
    <scope>NUCLEOTIDE SEQUENCE [LARGE SCALE GENOMIC DNA]</scope>
    <source>
        <strain evidence="15">DSM 2913</strain>
    </source>
</reference>
<proteinExistence type="inferred from homology"/>
<evidence type="ECO:0000259" key="13">
    <source>
        <dbReference type="Pfam" id="PF19303"/>
    </source>
</evidence>
<comment type="similarity">
    <text evidence="10">Belongs to the class-I aminoacyl-tRNA synthetase family. MetG type 2A subfamily.</text>
</comment>
<dbReference type="PANTHER" id="PTHR43326:SF1">
    <property type="entry name" value="METHIONINE--TRNA LIGASE, MITOCHONDRIAL"/>
    <property type="match status" value="1"/>
</dbReference>
<feature type="binding site" evidence="10">
    <location>
        <position position="125"/>
    </location>
    <ligand>
        <name>Zn(2+)</name>
        <dbReference type="ChEBI" id="CHEBI:29105"/>
    </ligand>
</feature>
<evidence type="ECO:0000259" key="11">
    <source>
        <dbReference type="Pfam" id="PF01406"/>
    </source>
</evidence>
<feature type="domain" description="Methionyl-tRNA synthetase anticodon-binding" evidence="13">
    <location>
        <begin position="374"/>
        <end position="463"/>
    </location>
</feature>
<dbReference type="InterPro" id="IPR014729">
    <property type="entry name" value="Rossmann-like_a/b/a_fold"/>
</dbReference>
<keyword evidence="8 10" id="KW-0030">Aminoacyl-tRNA synthetase</keyword>
<keyword evidence="10" id="KW-0963">Cytoplasm</keyword>
<keyword evidence="3 10" id="KW-0479">Metal-binding</keyword>
<dbReference type="Gene3D" id="1.10.730.10">
    <property type="entry name" value="Isoleucyl-tRNA Synthetase, Domain 1"/>
    <property type="match status" value="1"/>
</dbReference>
<feature type="binding site" evidence="10">
    <location>
        <position position="146"/>
    </location>
    <ligand>
        <name>Zn(2+)</name>
        <dbReference type="ChEBI" id="CHEBI:29105"/>
    </ligand>
</feature>
<dbReference type="PANTHER" id="PTHR43326">
    <property type="entry name" value="METHIONYL-TRNA SYNTHETASE"/>
    <property type="match status" value="1"/>
</dbReference>
<keyword evidence="5 10" id="KW-0862">Zinc</keyword>
<evidence type="ECO:0000259" key="12">
    <source>
        <dbReference type="Pfam" id="PF09334"/>
    </source>
</evidence>
<evidence type="ECO:0000256" key="4">
    <source>
        <dbReference type="ARBA" id="ARBA00022741"/>
    </source>
</evidence>
<protein>
    <recommendedName>
        <fullName evidence="10">Methionine--tRNA ligase</fullName>
        <ecNumber evidence="10">6.1.1.10</ecNumber>
    </recommendedName>
    <alternativeName>
        <fullName evidence="10">Methionyl-tRNA synthetase</fullName>
        <shortName evidence="10">MetRS</shortName>
    </alternativeName>
</protein>
<dbReference type="Proteomes" id="UP000218627">
    <property type="component" value="Unassembled WGS sequence"/>
</dbReference>
<feature type="short sequence motif" description="'KMSKS' region" evidence="10">
    <location>
        <begin position="290"/>
        <end position="294"/>
    </location>
</feature>
<dbReference type="GO" id="GO:0006431">
    <property type="term" value="P:methionyl-tRNA aminoacylation"/>
    <property type="evidence" value="ECO:0007669"/>
    <property type="project" value="UniProtKB-UniRule"/>
</dbReference>
<feature type="binding site" evidence="10">
    <location>
        <position position="289"/>
    </location>
    <ligand>
        <name>ATP</name>
        <dbReference type="ChEBI" id="CHEBI:30616"/>
    </ligand>
</feature>
<comment type="subunit">
    <text evidence="10">Monomer.</text>
</comment>
<dbReference type="EC" id="6.1.1.10" evidence="10"/>
<comment type="catalytic activity">
    <reaction evidence="9 10">
        <text>tRNA(Met) + L-methionine + ATP = L-methionyl-tRNA(Met) + AMP + diphosphate</text>
        <dbReference type="Rhea" id="RHEA:13481"/>
        <dbReference type="Rhea" id="RHEA-COMP:9667"/>
        <dbReference type="Rhea" id="RHEA-COMP:9698"/>
        <dbReference type="ChEBI" id="CHEBI:30616"/>
        <dbReference type="ChEBI" id="CHEBI:33019"/>
        <dbReference type="ChEBI" id="CHEBI:57844"/>
        <dbReference type="ChEBI" id="CHEBI:78442"/>
        <dbReference type="ChEBI" id="CHEBI:78530"/>
        <dbReference type="ChEBI" id="CHEBI:456215"/>
        <dbReference type="EC" id="6.1.1.10"/>
    </reaction>
</comment>
<dbReference type="HAMAP" id="MF_01228">
    <property type="entry name" value="Met_tRNA_synth_type2"/>
    <property type="match status" value="1"/>
</dbReference>
<dbReference type="CDD" id="cd00814">
    <property type="entry name" value="MetRS_core"/>
    <property type="match status" value="1"/>
</dbReference>
<keyword evidence="7 10" id="KW-0648">Protein biosynthesis</keyword>
<dbReference type="Pfam" id="PF01406">
    <property type="entry name" value="tRNA-synt_1e"/>
    <property type="match status" value="1"/>
</dbReference>
<keyword evidence="2 10" id="KW-0436">Ligase</keyword>